<protein>
    <submittedName>
        <fullName evidence="1">Uncharacterized protein</fullName>
    </submittedName>
</protein>
<gene>
    <name evidence="1" type="ORF">SDC9_83662</name>
</gene>
<evidence type="ECO:0000313" key="1">
    <source>
        <dbReference type="EMBL" id="MPM37057.1"/>
    </source>
</evidence>
<organism evidence="1">
    <name type="scientific">bioreactor metagenome</name>
    <dbReference type="NCBI Taxonomy" id="1076179"/>
    <lineage>
        <taxon>unclassified sequences</taxon>
        <taxon>metagenomes</taxon>
        <taxon>ecological metagenomes</taxon>
    </lineage>
</organism>
<reference evidence="1" key="1">
    <citation type="submission" date="2019-08" db="EMBL/GenBank/DDBJ databases">
        <authorList>
            <person name="Kucharzyk K."/>
            <person name="Murdoch R.W."/>
            <person name="Higgins S."/>
            <person name="Loffler F."/>
        </authorList>
    </citation>
    <scope>NUCLEOTIDE SEQUENCE</scope>
</reference>
<sequence>MTHLGYDELEETITNLLKNGEVLSASAIAREINKQNGGRLSASAIRGALNHMIMMGIIRATETRSVVQYYMPKEA</sequence>
<dbReference type="EMBL" id="VSSQ01007812">
    <property type="protein sequence ID" value="MPM37057.1"/>
    <property type="molecule type" value="Genomic_DNA"/>
</dbReference>
<accession>A0A644Z8S8</accession>
<comment type="caution">
    <text evidence="1">The sequence shown here is derived from an EMBL/GenBank/DDBJ whole genome shotgun (WGS) entry which is preliminary data.</text>
</comment>
<proteinExistence type="predicted"/>
<dbReference type="AlphaFoldDB" id="A0A644Z8S8"/>
<name>A0A644Z8S8_9ZZZZ</name>